<comment type="caution">
    <text evidence="4">The sequence shown here is derived from an EMBL/GenBank/DDBJ whole genome shotgun (WGS) entry which is preliminary data.</text>
</comment>
<reference evidence="5" key="1">
    <citation type="journal article" date="2019" name="Int. J. Syst. Evol. Microbiol.">
        <title>The Global Catalogue of Microorganisms (GCM) 10K type strain sequencing project: providing services to taxonomists for standard genome sequencing and annotation.</title>
        <authorList>
            <consortium name="The Broad Institute Genomics Platform"/>
            <consortium name="The Broad Institute Genome Sequencing Center for Infectious Disease"/>
            <person name="Wu L."/>
            <person name="Ma J."/>
        </authorList>
    </citation>
    <scope>NUCLEOTIDE SEQUENCE [LARGE SCALE GENOMIC DNA]</scope>
    <source>
        <strain evidence="5">JCM 17804</strain>
    </source>
</reference>
<dbReference type="RefSeq" id="WP_345541288.1">
    <property type="nucleotide sequence ID" value="NZ_BAABGJ010000080.1"/>
</dbReference>
<dbReference type="InterPro" id="IPR014729">
    <property type="entry name" value="Rossmann-like_a/b/a_fold"/>
</dbReference>
<sequence>MYERILVPIDGSATSMRGLDEAVRLARLTGGAIRLIHVVDELKYVTGFESFAAYSGDIVPLMAQAGKEVLAQGRERVRRAGMEAESVLFTSLAGRVSELVVEQAKAWQADLIVIGTHGRHGVARALLGSDAEQVLRMAPVPVLLVRAKSDTRDDEGAQAPVPDAVKLQA</sequence>
<evidence type="ECO:0000313" key="4">
    <source>
        <dbReference type="EMBL" id="GAA4356287.1"/>
    </source>
</evidence>
<dbReference type="Gene3D" id="3.40.50.620">
    <property type="entry name" value="HUPs"/>
    <property type="match status" value="1"/>
</dbReference>
<evidence type="ECO:0000259" key="3">
    <source>
        <dbReference type="Pfam" id="PF00582"/>
    </source>
</evidence>
<proteinExistence type="inferred from homology"/>
<feature type="region of interest" description="Disordered" evidence="2">
    <location>
        <begin position="149"/>
        <end position="169"/>
    </location>
</feature>
<dbReference type="SUPFAM" id="SSF52402">
    <property type="entry name" value="Adenine nucleotide alpha hydrolases-like"/>
    <property type="match status" value="1"/>
</dbReference>
<dbReference type="EMBL" id="BAABGJ010000080">
    <property type="protein sequence ID" value="GAA4356287.1"/>
    <property type="molecule type" value="Genomic_DNA"/>
</dbReference>
<accession>A0ABP8IDF3</accession>
<dbReference type="PRINTS" id="PR01438">
    <property type="entry name" value="UNVRSLSTRESS"/>
</dbReference>
<dbReference type="PIRSF" id="PIRSF006276">
    <property type="entry name" value="UspA"/>
    <property type="match status" value="1"/>
</dbReference>
<evidence type="ECO:0000313" key="5">
    <source>
        <dbReference type="Proteomes" id="UP001500975"/>
    </source>
</evidence>
<dbReference type="PANTHER" id="PTHR46268:SF15">
    <property type="entry name" value="UNIVERSAL STRESS PROTEIN HP_0031"/>
    <property type="match status" value="1"/>
</dbReference>
<evidence type="ECO:0000256" key="2">
    <source>
        <dbReference type="SAM" id="MobiDB-lite"/>
    </source>
</evidence>
<comment type="similarity">
    <text evidence="1">Belongs to the universal stress protein A family.</text>
</comment>
<dbReference type="PANTHER" id="PTHR46268">
    <property type="entry name" value="STRESS RESPONSE PROTEIN NHAX"/>
    <property type="match status" value="1"/>
</dbReference>
<dbReference type="InterPro" id="IPR006015">
    <property type="entry name" value="Universal_stress_UspA"/>
</dbReference>
<organism evidence="4 5">
    <name type="scientific">Variovorax defluvii</name>
    <dbReference type="NCBI Taxonomy" id="913761"/>
    <lineage>
        <taxon>Bacteria</taxon>
        <taxon>Pseudomonadati</taxon>
        <taxon>Pseudomonadota</taxon>
        <taxon>Betaproteobacteria</taxon>
        <taxon>Burkholderiales</taxon>
        <taxon>Comamonadaceae</taxon>
        <taxon>Variovorax</taxon>
    </lineage>
</organism>
<gene>
    <name evidence="4" type="ORF">GCM10023165_49210</name>
</gene>
<dbReference type="Proteomes" id="UP001500975">
    <property type="component" value="Unassembled WGS sequence"/>
</dbReference>
<dbReference type="Pfam" id="PF00582">
    <property type="entry name" value="Usp"/>
    <property type="match status" value="1"/>
</dbReference>
<evidence type="ECO:0000256" key="1">
    <source>
        <dbReference type="ARBA" id="ARBA00008791"/>
    </source>
</evidence>
<dbReference type="InterPro" id="IPR006016">
    <property type="entry name" value="UspA"/>
</dbReference>
<name>A0ABP8IDF3_9BURK</name>
<dbReference type="CDD" id="cd00293">
    <property type="entry name" value="USP-like"/>
    <property type="match status" value="1"/>
</dbReference>
<feature type="domain" description="UspA" evidence="3">
    <location>
        <begin position="1"/>
        <end position="146"/>
    </location>
</feature>
<keyword evidence="5" id="KW-1185">Reference proteome</keyword>
<protein>
    <submittedName>
        <fullName evidence="4">Universal stress protein</fullName>
    </submittedName>
</protein>